<dbReference type="PANTHER" id="PTHR12629">
    <property type="entry name" value="DIPHOSPHOINOSITOL POLYPHOSPHATE PHOSPHOHYDROLASE"/>
    <property type="match status" value="1"/>
</dbReference>
<evidence type="ECO:0000256" key="2">
    <source>
        <dbReference type="ARBA" id="ARBA00004496"/>
    </source>
</evidence>
<dbReference type="Proteomes" id="UP000009022">
    <property type="component" value="Unassembled WGS sequence"/>
</dbReference>
<keyword evidence="7" id="KW-0378">Hydrolase</keyword>
<evidence type="ECO:0000256" key="6">
    <source>
        <dbReference type="ARBA" id="ARBA00022723"/>
    </source>
</evidence>
<dbReference type="HOGENOM" id="CLU_154835_0_0_1"/>
<evidence type="ECO:0000256" key="4">
    <source>
        <dbReference type="ARBA" id="ARBA00012527"/>
    </source>
</evidence>
<dbReference type="GO" id="GO:1901911">
    <property type="term" value="P:adenosine 5'-(hexahydrogen pentaphosphate) catabolic process"/>
    <property type="evidence" value="ECO:0000318"/>
    <property type="project" value="GO_Central"/>
</dbReference>
<dbReference type="InterPro" id="IPR047198">
    <property type="entry name" value="DDP-like_NUDIX"/>
</dbReference>
<feature type="domain" description="Nudix hydrolase" evidence="10">
    <location>
        <begin position="9"/>
        <end position="134"/>
    </location>
</feature>
<dbReference type="GO" id="GO:1901907">
    <property type="term" value="P:diadenosine pentaphosphate catabolic process"/>
    <property type="evidence" value="ECO:0000318"/>
    <property type="project" value="GO_Central"/>
</dbReference>
<evidence type="ECO:0000256" key="7">
    <source>
        <dbReference type="ARBA" id="ARBA00022801"/>
    </source>
</evidence>
<dbReference type="OMA" id="HRPILNA"/>
<evidence type="ECO:0000256" key="3">
    <source>
        <dbReference type="ARBA" id="ARBA00008266"/>
    </source>
</evidence>
<evidence type="ECO:0000256" key="8">
    <source>
        <dbReference type="ARBA" id="ARBA00022842"/>
    </source>
</evidence>
<dbReference type="SUPFAM" id="SSF55811">
    <property type="entry name" value="Nudix"/>
    <property type="match status" value="1"/>
</dbReference>
<dbReference type="GO" id="GO:0071543">
    <property type="term" value="P:diphosphoinositol polyphosphate metabolic process"/>
    <property type="evidence" value="ECO:0000318"/>
    <property type="project" value="GO_Central"/>
</dbReference>
<organism evidence="11 12">
    <name type="scientific">Trichoplax adhaerens</name>
    <name type="common">Trichoplax reptans</name>
    <dbReference type="NCBI Taxonomy" id="10228"/>
    <lineage>
        <taxon>Eukaryota</taxon>
        <taxon>Metazoa</taxon>
        <taxon>Placozoa</taxon>
        <taxon>Uniplacotomia</taxon>
        <taxon>Trichoplacea</taxon>
        <taxon>Trichoplacidae</taxon>
        <taxon>Trichoplax</taxon>
    </lineage>
</organism>
<dbReference type="FunCoup" id="B3S2C4">
    <property type="interactions" value="2092"/>
</dbReference>
<dbReference type="GeneID" id="6755197"/>
<dbReference type="FunFam" id="3.90.79.10:FF:000002">
    <property type="entry name" value="diphosphoinositol polyphosphate phosphohydrolase 1"/>
    <property type="match status" value="1"/>
</dbReference>
<gene>
    <name evidence="11" type="ORF">TRIADDRAFT_57972</name>
</gene>
<dbReference type="PANTHER" id="PTHR12629:SF0">
    <property type="entry name" value="DIPHOSPHOINOSITOL-POLYPHOSPHATE DIPHOSPHATASE"/>
    <property type="match status" value="1"/>
</dbReference>
<dbReference type="GO" id="GO:0005634">
    <property type="term" value="C:nucleus"/>
    <property type="evidence" value="ECO:0000318"/>
    <property type="project" value="GO_Central"/>
</dbReference>
<dbReference type="eggNOG" id="KOG2839">
    <property type="taxonomic scope" value="Eukaryota"/>
</dbReference>
<evidence type="ECO:0000313" key="11">
    <source>
        <dbReference type="EMBL" id="EDV23392.1"/>
    </source>
</evidence>
<comment type="similarity">
    <text evidence="3">Belongs to the Nudix hydrolase family. DIPP subfamily.</text>
</comment>
<dbReference type="CTD" id="6755197"/>
<keyword evidence="5" id="KW-0963">Cytoplasm</keyword>
<comment type="subcellular location">
    <subcellularLocation>
        <location evidence="2">Cytoplasm</location>
    </subcellularLocation>
</comment>
<evidence type="ECO:0000256" key="5">
    <source>
        <dbReference type="ARBA" id="ARBA00022490"/>
    </source>
</evidence>
<dbReference type="InterPro" id="IPR015797">
    <property type="entry name" value="NUDIX_hydrolase-like_dom_sf"/>
</dbReference>
<dbReference type="EMBL" id="DS985247">
    <property type="protein sequence ID" value="EDV23392.1"/>
    <property type="molecule type" value="Genomic_DNA"/>
</dbReference>
<accession>B3S2C4</accession>
<reference evidence="11 12" key="1">
    <citation type="journal article" date="2008" name="Nature">
        <title>The Trichoplax genome and the nature of placozoans.</title>
        <authorList>
            <person name="Srivastava M."/>
            <person name="Begovic E."/>
            <person name="Chapman J."/>
            <person name="Putnam N.H."/>
            <person name="Hellsten U."/>
            <person name="Kawashima T."/>
            <person name="Kuo A."/>
            <person name="Mitros T."/>
            <person name="Salamov A."/>
            <person name="Carpenter M.L."/>
            <person name="Signorovitch A.Y."/>
            <person name="Moreno M.A."/>
            <person name="Kamm K."/>
            <person name="Grimwood J."/>
            <person name="Schmutz J."/>
            <person name="Shapiro H."/>
            <person name="Grigoriev I.V."/>
            <person name="Buss L.W."/>
            <person name="Schierwater B."/>
            <person name="Dellaporta S.L."/>
            <person name="Rokhsar D.S."/>
        </authorList>
    </citation>
    <scope>NUCLEOTIDE SEQUENCE [LARGE SCALE GENOMIC DNA]</scope>
    <source>
        <strain evidence="11 12">Grell-BS-1999</strain>
    </source>
</reference>
<dbReference type="PROSITE" id="PS51462">
    <property type="entry name" value="NUDIX"/>
    <property type="match status" value="1"/>
</dbReference>
<dbReference type="InParanoid" id="B3S2C4"/>
<keyword evidence="12" id="KW-1185">Reference proteome</keyword>
<dbReference type="OrthoDB" id="2011998at2759"/>
<evidence type="ECO:0000256" key="9">
    <source>
        <dbReference type="ARBA" id="ARBA00033994"/>
    </source>
</evidence>
<name>B3S2C4_TRIAD</name>
<dbReference type="GO" id="GO:0034432">
    <property type="term" value="F:bis(5'-adenosyl)-pentaphosphatase activity"/>
    <property type="evidence" value="ECO:0000318"/>
    <property type="project" value="GO_Central"/>
</dbReference>
<dbReference type="GO" id="GO:0046872">
    <property type="term" value="F:metal ion binding"/>
    <property type="evidence" value="ECO:0007669"/>
    <property type="project" value="UniProtKB-KW"/>
</dbReference>
<dbReference type="KEGG" id="tad:TRIADDRAFT_57972"/>
<proteinExistence type="inferred from homology"/>
<evidence type="ECO:0000259" key="10">
    <source>
        <dbReference type="PROSITE" id="PS51462"/>
    </source>
</evidence>
<dbReference type="STRING" id="10228.B3S2C4"/>
<dbReference type="PROSITE" id="PS00893">
    <property type="entry name" value="NUDIX_BOX"/>
    <property type="match status" value="1"/>
</dbReference>
<sequence length="137" mass="15993">MVKTYYPDGFRKRAGCVCFRDDTEREILLVSSIKSPNSWTIPSGSVEPKEEFHQAAVREVVEEAGVKGVLGRCIGVFDYTEKKRRTTLYALLVTEMFDEWKDMDRGRKRKWFIKSNILPNLKPNERGWMCRALQIDQ</sequence>
<dbReference type="Pfam" id="PF00293">
    <property type="entry name" value="NUDIX"/>
    <property type="match status" value="1"/>
</dbReference>
<dbReference type="PhylomeDB" id="B3S2C4"/>
<keyword evidence="8" id="KW-0460">Magnesium</keyword>
<dbReference type="CDD" id="cd04666">
    <property type="entry name" value="NUDIX_DIPP2_like_Nudt4"/>
    <property type="match status" value="1"/>
</dbReference>
<dbReference type="InterPro" id="IPR000086">
    <property type="entry name" value="NUDIX_hydrolase_dom"/>
</dbReference>
<dbReference type="RefSeq" id="XP_002114302.1">
    <property type="nucleotide sequence ID" value="XM_002114266.1"/>
</dbReference>
<dbReference type="GO" id="GO:1901909">
    <property type="term" value="P:diadenosine hexaphosphate catabolic process"/>
    <property type="evidence" value="ECO:0000318"/>
    <property type="project" value="GO_Central"/>
</dbReference>
<protein>
    <recommendedName>
        <fullName evidence="4">diphosphoinositol-polyphosphate diphosphatase</fullName>
        <ecNumber evidence="4">3.6.1.52</ecNumber>
    </recommendedName>
</protein>
<dbReference type="GO" id="GO:0000298">
    <property type="term" value="F:endopolyphosphatase activity"/>
    <property type="evidence" value="ECO:0000318"/>
    <property type="project" value="GO_Central"/>
</dbReference>
<evidence type="ECO:0000313" key="12">
    <source>
        <dbReference type="Proteomes" id="UP000009022"/>
    </source>
</evidence>
<dbReference type="GO" id="GO:0008486">
    <property type="term" value="F:diphosphoinositol-polyphosphate diphosphatase activity"/>
    <property type="evidence" value="ECO:0000318"/>
    <property type="project" value="GO_Central"/>
</dbReference>
<keyword evidence="6" id="KW-0479">Metal-binding</keyword>
<dbReference type="Gene3D" id="3.90.79.10">
    <property type="entry name" value="Nucleoside Triphosphate Pyrophosphohydrolase"/>
    <property type="match status" value="1"/>
</dbReference>
<evidence type="ECO:0000256" key="1">
    <source>
        <dbReference type="ARBA" id="ARBA00001946"/>
    </source>
</evidence>
<dbReference type="InterPro" id="IPR020084">
    <property type="entry name" value="NUDIX_hydrolase_CS"/>
</dbReference>
<dbReference type="EC" id="3.6.1.52" evidence="4"/>
<dbReference type="GO" id="GO:0005737">
    <property type="term" value="C:cytoplasm"/>
    <property type="evidence" value="ECO:0000318"/>
    <property type="project" value="GO_Central"/>
</dbReference>
<dbReference type="AlphaFoldDB" id="B3S2C4"/>
<comment type="catalytic activity">
    <reaction evidence="9">
        <text>diphospho-myo-inositol polyphosphate + H2O = myo-inositol polyphosphate + phosphate.</text>
        <dbReference type="EC" id="3.6.1.52"/>
    </reaction>
</comment>
<dbReference type="GO" id="GO:0034431">
    <property type="term" value="F:bis(5'-adenosyl)-hexaphosphatase activity"/>
    <property type="evidence" value="ECO:0000318"/>
    <property type="project" value="GO_Central"/>
</dbReference>
<comment type="cofactor">
    <cofactor evidence="1">
        <name>Mg(2+)</name>
        <dbReference type="ChEBI" id="CHEBI:18420"/>
    </cofactor>
</comment>